<dbReference type="RefSeq" id="WP_150942357.1">
    <property type="nucleotide sequence ID" value="NZ_VCMV01000004.1"/>
</dbReference>
<accession>A0A5N3PFX4</accession>
<comment type="caution">
    <text evidence="1">The sequence shown here is derived from an EMBL/GenBank/DDBJ whole genome shotgun (WGS) entry which is preliminary data.</text>
</comment>
<organism evidence="1 2">
    <name type="scientific">Microvirga brassicacearum</name>
    <dbReference type="NCBI Taxonomy" id="2580413"/>
    <lineage>
        <taxon>Bacteria</taxon>
        <taxon>Pseudomonadati</taxon>
        <taxon>Pseudomonadota</taxon>
        <taxon>Alphaproteobacteria</taxon>
        <taxon>Hyphomicrobiales</taxon>
        <taxon>Methylobacteriaceae</taxon>
        <taxon>Microvirga</taxon>
    </lineage>
</organism>
<dbReference type="Proteomes" id="UP000325684">
    <property type="component" value="Unassembled WGS sequence"/>
</dbReference>
<evidence type="ECO:0000313" key="1">
    <source>
        <dbReference type="EMBL" id="KAB0268621.1"/>
    </source>
</evidence>
<proteinExistence type="predicted"/>
<name>A0A5N3PFX4_9HYPH</name>
<keyword evidence="2" id="KW-1185">Reference proteome</keyword>
<reference evidence="1 2" key="1">
    <citation type="journal article" date="2019" name="Microorganisms">
        <title>Genome Insights into the Novel Species Microvirga brassicacearum, a Rapeseed Endophyte with Biotechnological Potential.</title>
        <authorList>
            <person name="Jimenez-Gomez A."/>
            <person name="Saati-Santamaria Z."/>
            <person name="Igual J.M."/>
            <person name="Rivas R."/>
            <person name="Mateos P.F."/>
            <person name="Garcia-Fraile P."/>
        </authorList>
    </citation>
    <scope>NUCLEOTIDE SEQUENCE [LARGE SCALE GENOMIC DNA]</scope>
    <source>
        <strain evidence="1 2">CDVBN77</strain>
    </source>
</reference>
<gene>
    <name evidence="1" type="ORF">FEZ63_04035</name>
</gene>
<sequence>MRGKTEPRVSSVYSDWASVLGGGLTASFIAASTFDEFATAVRALHSIPEAALAKLREQSSNSLQVAVGPGGASSQSNPWQTNRLLLGNYLAISLAWSRAEQDRLILGRARITHDESGNLLTRYQENLFGRSILSTGQMLCDGRLAQSSMICTSTGRLYFLGLQAPTPPANLIGGMLSGGALYDFEARIVAGRIAFVRDHRSEVEPRHLQGYMDASSMLIDRELANLGYQADERRRRAAERLLSFLREPAPSGLIEIRADALGQVTLAFDHLSVDEAEVEGLARDRR</sequence>
<dbReference type="EMBL" id="VCMV01000004">
    <property type="protein sequence ID" value="KAB0268621.1"/>
    <property type="molecule type" value="Genomic_DNA"/>
</dbReference>
<dbReference type="OrthoDB" id="8154007at2"/>
<protein>
    <submittedName>
        <fullName evidence="1">Uncharacterized protein</fullName>
    </submittedName>
</protein>
<dbReference type="AlphaFoldDB" id="A0A5N3PFX4"/>
<evidence type="ECO:0000313" key="2">
    <source>
        <dbReference type="Proteomes" id="UP000325684"/>
    </source>
</evidence>